<keyword evidence="4 7" id="KW-0560">Oxidoreductase</keyword>
<evidence type="ECO:0000259" key="6">
    <source>
        <dbReference type="Pfam" id="PF02777"/>
    </source>
</evidence>
<keyword evidence="5" id="KW-0812">Transmembrane</keyword>
<dbReference type="Proteomes" id="UP000238479">
    <property type="component" value="Chromosome 5"/>
</dbReference>
<accession>A0A2P6QKQ2</accession>
<evidence type="ECO:0000256" key="2">
    <source>
        <dbReference type="ARBA" id="ARBA00012682"/>
    </source>
</evidence>
<feature type="transmembrane region" description="Helical" evidence="5">
    <location>
        <begin position="20"/>
        <end position="42"/>
    </location>
</feature>
<dbReference type="GO" id="GO:0004784">
    <property type="term" value="F:superoxide dismutase activity"/>
    <property type="evidence" value="ECO:0007669"/>
    <property type="project" value="UniProtKB-EC"/>
</dbReference>
<keyword evidence="5" id="KW-0472">Membrane</keyword>
<dbReference type="Gene3D" id="3.55.40.20">
    <property type="entry name" value="Iron/manganese superoxide dismutase, C-terminal domain"/>
    <property type="match status" value="1"/>
</dbReference>
<reference evidence="7 8" key="1">
    <citation type="journal article" date="2018" name="Nat. Genet.">
        <title>The Rosa genome provides new insights in the design of modern roses.</title>
        <authorList>
            <person name="Bendahmane M."/>
        </authorList>
    </citation>
    <scope>NUCLEOTIDE SEQUENCE [LARGE SCALE GENOMIC DNA]</scope>
    <source>
        <strain evidence="8">cv. Old Blush</strain>
    </source>
</reference>
<name>A0A2P6QKQ2_ROSCH</name>
<dbReference type="InterPro" id="IPR036314">
    <property type="entry name" value="SOD_C_sf"/>
</dbReference>
<dbReference type="PANTHER" id="PTHR11404:SF6">
    <property type="entry name" value="SUPEROXIDE DISMUTASE [MN], MITOCHONDRIAL"/>
    <property type="match status" value="1"/>
</dbReference>
<dbReference type="InterPro" id="IPR019832">
    <property type="entry name" value="Mn/Fe_SOD_C"/>
</dbReference>
<keyword evidence="8" id="KW-1185">Reference proteome</keyword>
<comment type="similarity">
    <text evidence="1">Belongs to the iron/manganese superoxide dismutase family.</text>
</comment>
<dbReference type="PANTHER" id="PTHR11404">
    <property type="entry name" value="SUPEROXIDE DISMUTASE 2"/>
    <property type="match status" value="1"/>
</dbReference>
<dbReference type="EC" id="1.15.1.1" evidence="2"/>
<evidence type="ECO:0000256" key="1">
    <source>
        <dbReference type="ARBA" id="ARBA00008714"/>
    </source>
</evidence>
<evidence type="ECO:0000256" key="3">
    <source>
        <dbReference type="ARBA" id="ARBA00022723"/>
    </source>
</evidence>
<dbReference type="InterPro" id="IPR019833">
    <property type="entry name" value="Mn/Fe_SOD_BS"/>
</dbReference>
<dbReference type="Pfam" id="PF02777">
    <property type="entry name" value="Sod_Fe_C"/>
    <property type="match status" value="1"/>
</dbReference>
<dbReference type="GO" id="GO:0030145">
    <property type="term" value="F:manganese ion binding"/>
    <property type="evidence" value="ECO:0007669"/>
    <property type="project" value="TreeGrafter"/>
</dbReference>
<dbReference type="EMBL" id="PDCK01000043">
    <property type="protein sequence ID" value="PRQ34764.1"/>
    <property type="molecule type" value="Genomic_DNA"/>
</dbReference>
<sequence>MHDVDYNNFFYIYIDQLLLIWSFLILLQAYIMHLIILLWLALDKDQKKLSIECTANQDPLIIKGANYVPLLGIDVWEHAYYLQYKNVRPDYLKYIWEVINWKYASEVYEKEYP</sequence>
<dbReference type="AlphaFoldDB" id="A0A2P6QKQ2"/>
<dbReference type="GO" id="GO:0005739">
    <property type="term" value="C:mitochondrion"/>
    <property type="evidence" value="ECO:0007669"/>
    <property type="project" value="TreeGrafter"/>
</dbReference>
<dbReference type="STRING" id="74649.A0A2P6QKQ2"/>
<evidence type="ECO:0000313" key="8">
    <source>
        <dbReference type="Proteomes" id="UP000238479"/>
    </source>
</evidence>
<evidence type="ECO:0000313" key="7">
    <source>
        <dbReference type="EMBL" id="PRQ34764.1"/>
    </source>
</evidence>
<dbReference type="Gramene" id="PRQ34764">
    <property type="protein sequence ID" value="PRQ34764"/>
    <property type="gene ID" value="RchiOBHm_Chr5g0072711"/>
</dbReference>
<feature type="domain" description="Manganese/iron superoxide dismutase C-terminal" evidence="6">
    <location>
        <begin position="38"/>
        <end position="106"/>
    </location>
</feature>
<dbReference type="InterPro" id="IPR050265">
    <property type="entry name" value="Fe/Mn_Superoxide_Dismutase"/>
</dbReference>
<protein>
    <recommendedName>
        <fullName evidence="2">superoxide dismutase</fullName>
        <ecNumber evidence="2">1.15.1.1</ecNumber>
    </recommendedName>
</protein>
<organism evidence="7 8">
    <name type="scientific">Rosa chinensis</name>
    <name type="common">China rose</name>
    <dbReference type="NCBI Taxonomy" id="74649"/>
    <lineage>
        <taxon>Eukaryota</taxon>
        <taxon>Viridiplantae</taxon>
        <taxon>Streptophyta</taxon>
        <taxon>Embryophyta</taxon>
        <taxon>Tracheophyta</taxon>
        <taxon>Spermatophyta</taxon>
        <taxon>Magnoliopsida</taxon>
        <taxon>eudicotyledons</taxon>
        <taxon>Gunneridae</taxon>
        <taxon>Pentapetalae</taxon>
        <taxon>rosids</taxon>
        <taxon>fabids</taxon>
        <taxon>Rosales</taxon>
        <taxon>Rosaceae</taxon>
        <taxon>Rosoideae</taxon>
        <taxon>Rosoideae incertae sedis</taxon>
        <taxon>Rosa</taxon>
    </lineage>
</organism>
<dbReference type="SUPFAM" id="SSF54719">
    <property type="entry name" value="Fe,Mn superoxide dismutase (SOD), C-terminal domain"/>
    <property type="match status" value="1"/>
</dbReference>
<comment type="caution">
    <text evidence="7">The sequence shown here is derived from an EMBL/GenBank/DDBJ whole genome shotgun (WGS) entry which is preliminary data.</text>
</comment>
<evidence type="ECO:0000256" key="4">
    <source>
        <dbReference type="ARBA" id="ARBA00023002"/>
    </source>
</evidence>
<dbReference type="PROSITE" id="PS00088">
    <property type="entry name" value="SOD_MN"/>
    <property type="match status" value="1"/>
</dbReference>
<proteinExistence type="inferred from homology"/>
<keyword evidence="5" id="KW-1133">Transmembrane helix</keyword>
<keyword evidence="3" id="KW-0479">Metal-binding</keyword>
<gene>
    <name evidence="7" type="ORF">RchiOBHm_Chr5g0072711</name>
</gene>
<dbReference type="OMA" id="YIWEVIN"/>
<evidence type="ECO:0000256" key="5">
    <source>
        <dbReference type="SAM" id="Phobius"/>
    </source>
</evidence>